<name>A0ABS1LPZ4_9MICO</name>
<protein>
    <submittedName>
        <fullName evidence="2">Uncharacterized protein</fullName>
    </submittedName>
</protein>
<keyword evidence="3" id="KW-1185">Reference proteome</keyword>
<evidence type="ECO:0000313" key="3">
    <source>
        <dbReference type="Proteomes" id="UP000675409"/>
    </source>
</evidence>
<gene>
    <name evidence="2" type="ORF">HGK34_15205</name>
</gene>
<accession>A0ABS1LPZ4</accession>
<feature type="transmembrane region" description="Helical" evidence="1">
    <location>
        <begin position="108"/>
        <end position="132"/>
    </location>
</feature>
<sequence length="245" mass="24880">MDWMSGLTSAWNSIASFVPRLLVFLAILFVGWIIAKAIGRFVGMVLNRVGFTKLLDRAGAGRVLAGSGVEPISLLTKIIYYFVLLIVLQLALGAFGPTNPVSQIVDEIVAWLPQLVVAIVIVVIAGAIANAVKDLLTSSLGRVSHGPLVARIASVAILFLGVVAALNQVGIAVSVTTSVLTAVLATVAGILIVGVGGGLIGPMRAKWEGWLAGIGAAGSAGTVGAANGQVQHPAAGSAYVPPASS</sequence>
<evidence type="ECO:0000313" key="2">
    <source>
        <dbReference type="EMBL" id="MBL0887612.1"/>
    </source>
</evidence>
<reference evidence="2 3" key="1">
    <citation type="journal article" date="2021" name="Arch. Microbiol.">
        <title>Myceligenerans indicum sp. nov., an actinobacterium isolated from mangrove sediment of Sundarbans, India.</title>
        <authorList>
            <person name="Asha K."/>
            <person name="Bhadury P."/>
        </authorList>
    </citation>
    <scope>NUCLEOTIDE SEQUENCE [LARGE SCALE GENOMIC DNA]</scope>
    <source>
        <strain evidence="2 3">I2</strain>
    </source>
</reference>
<proteinExistence type="predicted"/>
<organism evidence="2 3">
    <name type="scientific">Myceligenerans indicum</name>
    <dbReference type="NCBI Taxonomy" id="2593663"/>
    <lineage>
        <taxon>Bacteria</taxon>
        <taxon>Bacillati</taxon>
        <taxon>Actinomycetota</taxon>
        <taxon>Actinomycetes</taxon>
        <taxon>Micrococcales</taxon>
        <taxon>Promicromonosporaceae</taxon>
        <taxon>Myceligenerans</taxon>
    </lineage>
</organism>
<feature type="transmembrane region" description="Helical" evidence="1">
    <location>
        <begin position="20"/>
        <end position="38"/>
    </location>
</feature>
<evidence type="ECO:0000256" key="1">
    <source>
        <dbReference type="SAM" id="Phobius"/>
    </source>
</evidence>
<feature type="transmembrane region" description="Helical" evidence="1">
    <location>
        <begin position="78"/>
        <end position="96"/>
    </location>
</feature>
<keyword evidence="1" id="KW-1133">Transmembrane helix</keyword>
<keyword evidence="1" id="KW-0812">Transmembrane</keyword>
<dbReference type="Pfam" id="PF05552">
    <property type="entry name" value="MS_channel_1st_1"/>
    <property type="match status" value="2"/>
</dbReference>
<dbReference type="InterPro" id="IPR008910">
    <property type="entry name" value="MSC_TM_helix"/>
</dbReference>
<feature type="transmembrane region" description="Helical" evidence="1">
    <location>
        <begin position="179"/>
        <end position="200"/>
    </location>
</feature>
<dbReference type="EMBL" id="JABBYC010000032">
    <property type="protein sequence ID" value="MBL0887612.1"/>
    <property type="molecule type" value="Genomic_DNA"/>
</dbReference>
<keyword evidence="1" id="KW-0472">Membrane</keyword>
<comment type="caution">
    <text evidence="2">The sequence shown here is derived from an EMBL/GenBank/DDBJ whole genome shotgun (WGS) entry which is preliminary data.</text>
</comment>
<dbReference type="Proteomes" id="UP000675409">
    <property type="component" value="Unassembled WGS sequence"/>
</dbReference>
<feature type="transmembrane region" description="Helical" evidence="1">
    <location>
        <begin position="152"/>
        <end position="173"/>
    </location>
</feature>